<dbReference type="AlphaFoldDB" id="H8GB82"/>
<dbReference type="GO" id="GO:0016829">
    <property type="term" value="F:lyase activity"/>
    <property type="evidence" value="ECO:0007669"/>
    <property type="project" value="UniProtKB-KW"/>
</dbReference>
<protein>
    <submittedName>
        <fullName evidence="2">Lactoylglutathione lyase family protein</fullName>
    </submittedName>
</protein>
<evidence type="ECO:0000259" key="1">
    <source>
        <dbReference type="PROSITE" id="PS51819"/>
    </source>
</evidence>
<dbReference type="PANTHER" id="PTHR33993:SF14">
    <property type="entry name" value="GB|AAF24581.1"/>
    <property type="match status" value="1"/>
</dbReference>
<dbReference type="Gene3D" id="3.10.180.10">
    <property type="entry name" value="2,3-Dihydroxybiphenyl 1,2-Dioxygenase, domain 1"/>
    <property type="match status" value="2"/>
</dbReference>
<sequence length="303" mass="31929">MFLSPADAVSSSAPGTPCWVDLATPDTAAACEFYGRLLGWDLHVKDDPVGVDGRYVVAYRDDVQVAGLYLAAPKDPVGWSLHLRVTGATNTAQWVEHLGGTVRLGPLDIPERGALLHATDPSGAPVVFWQPPPGWIFGTQLPGMFCGADLNTYDGAAADDFYGKLFGYSIEQIGSDGIDYAVWRLGHESVLYRCVLDGPRSQTAPPAAATSTASTVSTAAATDVTASPHWLVYFEADPQAGTDALAYTAISLGGGVLVEPHDTPFGRAALLLDPSGSPFAVIDHSRPVDLGVGRAEVDDPYDD</sequence>
<dbReference type="InterPro" id="IPR037523">
    <property type="entry name" value="VOC_core"/>
</dbReference>
<reference evidence="2 3" key="1">
    <citation type="journal article" date="2012" name="Stand. Genomic Sci.">
        <title>Genome sequence of the soil bacterium Saccharomonospora azurea type strain (NA-128(T)).</title>
        <authorList>
            <person name="Klenk H.P."/>
            <person name="Held B."/>
            <person name="Lucas S."/>
            <person name="Lapidus A."/>
            <person name="Copeland A."/>
            <person name="Hammon N."/>
            <person name="Pitluck S."/>
            <person name="Goodwin L.A."/>
            <person name="Han C."/>
            <person name="Tapia R."/>
            <person name="Brambilla E.M."/>
            <person name="Potter G."/>
            <person name="Land M."/>
            <person name="Ivanova N."/>
            <person name="Rohde M."/>
            <person name="Goker M."/>
            <person name="Detter J.C."/>
            <person name="Kyrpides N.C."/>
            <person name="Woyke T."/>
        </authorList>
    </citation>
    <scope>NUCLEOTIDE SEQUENCE [LARGE SCALE GENOMIC DNA]</scope>
    <source>
        <strain evidence="2 3">NA-128</strain>
    </source>
</reference>
<gene>
    <name evidence="2" type="ORF">SacazDRAFT_03845</name>
</gene>
<dbReference type="Proteomes" id="UP000004705">
    <property type="component" value="Chromosome"/>
</dbReference>
<dbReference type="Pfam" id="PF00903">
    <property type="entry name" value="Glyoxalase"/>
    <property type="match status" value="1"/>
</dbReference>
<dbReference type="PANTHER" id="PTHR33993">
    <property type="entry name" value="GLYOXALASE-RELATED"/>
    <property type="match status" value="1"/>
</dbReference>
<dbReference type="PROSITE" id="PS51819">
    <property type="entry name" value="VOC"/>
    <property type="match status" value="1"/>
</dbReference>
<proteinExistence type="predicted"/>
<dbReference type="InterPro" id="IPR052164">
    <property type="entry name" value="Anthracycline_SecMetBiosynth"/>
</dbReference>
<dbReference type="EMBL" id="CM001466">
    <property type="protein sequence ID" value="EHY90705.1"/>
    <property type="molecule type" value="Genomic_DNA"/>
</dbReference>
<name>H8GB82_9PSEU</name>
<evidence type="ECO:0000313" key="3">
    <source>
        <dbReference type="Proteomes" id="UP000004705"/>
    </source>
</evidence>
<dbReference type="InterPro" id="IPR029068">
    <property type="entry name" value="Glyas_Bleomycin-R_OHBP_Dase"/>
</dbReference>
<evidence type="ECO:0000313" key="2">
    <source>
        <dbReference type="EMBL" id="EHY90705.1"/>
    </source>
</evidence>
<dbReference type="HOGENOM" id="CLU_069623_2_0_11"/>
<keyword evidence="2" id="KW-0456">Lyase</keyword>
<keyword evidence="3" id="KW-1185">Reference proteome</keyword>
<dbReference type="OrthoDB" id="9793039at2"/>
<accession>H8GB82</accession>
<dbReference type="SUPFAM" id="SSF54593">
    <property type="entry name" value="Glyoxalase/Bleomycin resistance protein/Dihydroxybiphenyl dioxygenase"/>
    <property type="match status" value="2"/>
</dbReference>
<dbReference type="InterPro" id="IPR004360">
    <property type="entry name" value="Glyas_Fos-R_dOase_dom"/>
</dbReference>
<dbReference type="RefSeq" id="WP_005444209.1">
    <property type="nucleotide sequence ID" value="NZ_CM001466.1"/>
</dbReference>
<organism evidence="2 3">
    <name type="scientific">Saccharomonospora azurea NA-128</name>
    <dbReference type="NCBI Taxonomy" id="882081"/>
    <lineage>
        <taxon>Bacteria</taxon>
        <taxon>Bacillati</taxon>
        <taxon>Actinomycetota</taxon>
        <taxon>Actinomycetes</taxon>
        <taxon>Pseudonocardiales</taxon>
        <taxon>Pseudonocardiaceae</taxon>
        <taxon>Saccharomonospora</taxon>
    </lineage>
</organism>
<feature type="domain" description="VOC" evidence="1">
    <location>
        <begin position="16"/>
        <end position="131"/>
    </location>
</feature>